<dbReference type="GO" id="GO:0000981">
    <property type="term" value="F:DNA-binding transcription factor activity, RNA polymerase II-specific"/>
    <property type="evidence" value="ECO:0007669"/>
    <property type="project" value="TreeGrafter"/>
</dbReference>
<dbReference type="PROSITE" id="PS50805">
    <property type="entry name" value="KRAB"/>
    <property type="match status" value="1"/>
</dbReference>
<dbReference type="Pfam" id="PF00096">
    <property type="entry name" value="zf-C2H2"/>
    <property type="match status" value="1"/>
</dbReference>
<dbReference type="GeneTree" id="ENSGT00940000161765"/>
<dbReference type="InterPro" id="IPR013087">
    <property type="entry name" value="Znf_C2H2_type"/>
</dbReference>
<dbReference type="SMART" id="SM00355">
    <property type="entry name" value="ZnF_C2H2"/>
    <property type="match status" value="5"/>
</dbReference>
<dbReference type="Gene3D" id="6.10.140.140">
    <property type="match status" value="1"/>
</dbReference>
<dbReference type="PROSITE" id="PS50157">
    <property type="entry name" value="ZINC_FINGER_C2H2_2"/>
    <property type="match status" value="5"/>
</dbReference>
<accession>A0A8C9A3J1</accession>
<comment type="similarity">
    <text evidence="2">Belongs to the krueppel C2H2-type zinc-finger protein family.</text>
</comment>
<name>A0A8C9A3J1_PROSS</name>
<dbReference type="InterPro" id="IPR036051">
    <property type="entry name" value="KRAB_dom_sf"/>
</dbReference>
<feature type="domain" description="C2H2-type" evidence="9">
    <location>
        <begin position="128"/>
        <end position="155"/>
    </location>
</feature>
<dbReference type="FunFam" id="3.30.160.60:FF:002254">
    <property type="entry name" value="Zinc finger protein 540"/>
    <property type="match status" value="1"/>
</dbReference>
<sequence length="317" mass="37045">MSETVLITFIFLVVKLRILSLATWEICVFLQELVTFRDVAIEFSPEERACLDNAQRNLYRDVMLENYGNLVSLGEDHLNTKFLFHIKDIILFLHTGEGSFKHNKCGKTFNHISNISGHRKIHTGEKPHKCKECGKAFNWHSKLTTHKRIHSGEKPYKCEECGKAFTQSSILTLHQTLHTGEKPYKCEECGKAFGQYLTKHKRIHTGEKPYKCEECGKAFGQCSNLKVHKKIHTGEKPYKCEECGKAFSRSLLNIRKFLIDTNLTNLMNVKKDLCKRYTLENNRELILKTPYRYNKFQNRFNQKSSLNRYHRIHSTMH</sequence>
<dbReference type="InterPro" id="IPR036236">
    <property type="entry name" value="Znf_C2H2_sf"/>
</dbReference>
<dbReference type="FunFam" id="3.30.160.60:FF:000307">
    <property type="entry name" value="Zinc finger protein ZFP69 isoform 1"/>
    <property type="match status" value="1"/>
</dbReference>
<dbReference type="CDD" id="cd07765">
    <property type="entry name" value="KRAB_A-box"/>
    <property type="match status" value="1"/>
</dbReference>
<evidence type="ECO:0000256" key="3">
    <source>
        <dbReference type="ARBA" id="ARBA00022723"/>
    </source>
</evidence>
<evidence type="ECO:0000256" key="7">
    <source>
        <dbReference type="ARBA" id="ARBA00023242"/>
    </source>
</evidence>
<feature type="domain" description="C2H2-type" evidence="9">
    <location>
        <begin position="100"/>
        <end position="127"/>
    </location>
</feature>
<dbReference type="GO" id="GO:0031981">
    <property type="term" value="C:nuclear lumen"/>
    <property type="evidence" value="ECO:0007669"/>
    <property type="project" value="UniProtKB-ARBA"/>
</dbReference>
<dbReference type="SUPFAM" id="SSF57667">
    <property type="entry name" value="beta-beta-alpha zinc fingers"/>
    <property type="match status" value="3"/>
</dbReference>
<feature type="domain" description="C2H2-type" evidence="9">
    <location>
        <begin position="210"/>
        <end position="237"/>
    </location>
</feature>
<dbReference type="FunFam" id="3.30.160.60:FF:000176">
    <property type="entry name" value="zinc finger protein 70"/>
    <property type="match status" value="1"/>
</dbReference>
<keyword evidence="6" id="KW-0862">Zinc</keyword>
<dbReference type="InterPro" id="IPR001909">
    <property type="entry name" value="KRAB"/>
</dbReference>
<keyword evidence="4" id="KW-0677">Repeat</keyword>
<protein>
    <submittedName>
        <fullName evidence="11">Uncharacterized protein</fullName>
    </submittedName>
</protein>
<keyword evidence="3" id="KW-0479">Metal-binding</keyword>
<reference evidence="11" key="1">
    <citation type="submission" date="2025-08" db="UniProtKB">
        <authorList>
            <consortium name="Ensembl"/>
        </authorList>
    </citation>
    <scope>IDENTIFICATION</scope>
</reference>
<dbReference type="GO" id="GO:0008270">
    <property type="term" value="F:zinc ion binding"/>
    <property type="evidence" value="ECO:0007669"/>
    <property type="project" value="UniProtKB-KW"/>
</dbReference>
<evidence type="ECO:0000256" key="2">
    <source>
        <dbReference type="ARBA" id="ARBA00006991"/>
    </source>
</evidence>
<proteinExistence type="inferred from homology"/>
<dbReference type="PANTHER" id="PTHR23226">
    <property type="entry name" value="ZINC FINGER AND SCAN DOMAIN-CONTAINING"/>
    <property type="match status" value="1"/>
</dbReference>
<dbReference type="Ensembl" id="ENSPSMT00000027397.1">
    <property type="protein sequence ID" value="ENSPSMP00000023589.1"/>
    <property type="gene ID" value="ENSPSMG00000016671.1"/>
</dbReference>
<dbReference type="GO" id="GO:0000978">
    <property type="term" value="F:RNA polymerase II cis-regulatory region sequence-specific DNA binding"/>
    <property type="evidence" value="ECO:0007669"/>
    <property type="project" value="TreeGrafter"/>
</dbReference>
<dbReference type="PROSITE" id="PS00028">
    <property type="entry name" value="ZINC_FINGER_C2H2_1"/>
    <property type="match status" value="3"/>
</dbReference>
<evidence type="ECO:0000256" key="5">
    <source>
        <dbReference type="ARBA" id="ARBA00022771"/>
    </source>
</evidence>
<feature type="domain" description="KRAB" evidence="10">
    <location>
        <begin position="34"/>
        <end position="112"/>
    </location>
</feature>
<evidence type="ECO:0000259" key="9">
    <source>
        <dbReference type="PROSITE" id="PS50157"/>
    </source>
</evidence>
<keyword evidence="12" id="KW-1185">Reference proteome</keyword>
<evidence type="ECO:0000256" key="4">
    <source>
        <dbReference type="ARBA" id="ARBA00022737"/>
    </source>
</evidence>
<keyword evidence="5 8" id="KW-0863">Zinc-finger</keyword>
<feature type="domain" description="C2H2-type" evidence="9">
    <location>
        <begin position="184"/>
        <end position="209"/>
    </location>
</feature>
<keyword evidence="7" id="KW-0539">Nucleus</keyword>
<evidence type="ECO:0000259" key="10">
    <source>
        <dbReference type="PROSITE" id="PS50805"/>
    </source>
</evidence>
<evidence type="ECO:0000313" key="12">
    <source>
        <dbReference type="Proteomes" id="UP000694414"/>
    </source>
</evidence>
<evidence type="ECO:0000256" key="1">
    <source>
        <dbReference type="ARBA" id="ARBA00004123"/>
    </source>
</evidence>
<dbReference type="Pfam" id="PF01352">
    <property type="entry name" value="KRAB"/>
    <property type="match status" value="1"/>
</dbReference>
<dbReference type="Pfam" id="PF13912">
    <property type="entry name" value="zf-C2H2_6"/>
    <property type="match status" value="1"/>
</dbReference>
<organism evidence="11 12">
    <name type="scientific">Prolemur simus</name>
    <name type="common">Greater bamboo lemur</name>
    <name type="synonym">Hapalemur simus</name>
    <dbReference type="NCBI Taxonomy" id="1328070"/>
    <lineage>
        <taxon>Eukaryota</taxon>
        <taxon>Metazoa</taxon>
        <taxon>Chordata</taxon>
        <taxon>Craniata</taxon>
        <taxon>Vertebrata</taxon>
        <taxon>Euteleostomi</taxon>
        <taxon>Mammalia</taxon>
        <taxon>Eutheria</taxon>
        <taxon>Euarchontoglires</taxon>
        <taxon>Primates</taxon>
        <taxon>Strepsirrhini</taxon>
        <taxon>Lemuriformes</taxon>
        <taxon>Lemuridae</taxon>
        <taxon>Prolemur</taxon>
    </lineage>
</organism>
<dbReference type="AlphaFoldDB" id="A0A8C9A3J1"/>
<dbReference type="Gene3D" id="3.30.160.60">
    <property type="entry name" value="Classic Zinc Finger"/>
    <property type="match status" value="6"/>
</dbReference>
<dbReference type="SUPFAM" id="SSF109640">
    <property type="entry name" value="KRAB domain (Kruppel-associated box)"/>
    <property type="match status" value="1"/>
</dbReference>
<dbReference type="FunFam" id="3.30.160.60:FF:002090">
    <property type="entry name" value="Zinc finger protein 473"/>
    <property type="match status" value="1"/>
</dbReference>
<comment type="subcellular location">
    <subcellularLocation>
        <location evidence="1">Nucleus</location>
    </subcellularLocation>
</comment>
<reference evidence="11" key="2">
    <citation type="submission" date="2025-09" db="UniProtKB">
        <authorList>
            <consortium name="Ensembl"/>
        </authorList>
    </citation>
    <scope>IDENTIFICATION</scope>
</reference>
<dbReference type="Pfam" id="PF13465">
    <property type="entry name" value="zf-H2C2_2"/>
    <property type="match status" value="1"/>
</dbReference>
<dbReference type="FunFam" id="3.30.160.60:FF:000023">
    <property type="entry name" value="zinc finger protein 37 homolog"/>
    <property type="match status" value="1"/>
</dbReference>
<feature type="domain" description="C2H2-type" evidence="9">
    <location>
        <begin position="156"/>
        <end position="183"/>
    </location>
</feature>
<dbReference type="Proteomes" id="UP000694414">
    <property type="component" value="Unplaced"/>
</dbReference>
<dbReference type="SMART" id="SM00349">
    <property type="entry name" value="KRAB"/>
    <property type="match status" value="1"/>
</dbReference>
<evidence type="ECO:0000256" key="6">
    <source>
        <dbReference type="ARBA" id="ARBA00022833"/>
    </source>
</evidence>
<evidence type="ECO:0000313" key="11">
    <source>
        <dbReference type="Ensembl" id="ENSPSMP00000023589.1"/>
    </source>
</evidence>
<evidence type="ECO:0000256" key="8">
    <source>
        <dbReference type="PROSITE-ProRule" id="PRU00042"/>
    </source>
</evidence>
<dbReference type="PANTHER" id="PTHR23226:SF313">
    <property type="entry name" value="C2H2-TYPE DOMAIN-CONTAINING PROTEIN-RELATED"/>
    <property type="match status" value="1"/>
</dbReference>